<name>A0A8I0CYG0_9PSED</name>
<protein>
    <submittedName>
        <fullName evidence="2">DUF1120 domain-containing protein</fullName>
    </submittedName>
</protein>
<evidence type="ECO:0000313" key="4">
    <source>
        <dbReference type="Proteomes" id="UP000615613"/>
    </source>
</evidence>
<evidence type="ECO:0000313" key="2">
    <source>
        <dbReference type="EMBL" id="MBC3294170.1"/>
    </source>
</evidence>
<sequence>MTRPTPATLALLLATCAPGVFAASSLDLSVTGTITPSSCAPSLSGDGVIDHGKLTARDLDLELPTRLQAGEMAFEVHCEGPTFFTLTMVDNRSGTAAGHYSHHGLGMANPDQKLGDVAFGVFEPMADELPVNTIMSRDGGASWGPSSYVGHAALTSFAAPSAPYTPIAMQDLSARLRAFTTIAPSKGLTLLDEIPIDGHVTLQLKYW</sequence>
<feature type="signal peptide" evidence="1">
    <location>
        <begin position="1"/>
        <end position="22"/>
    </location>
</feature>
<dbReference type="Pfam" id="PF06551">
    <property type="entry name" value="DUF1120"/>
    <property type="match status" value="1"/>
</dbReference>
<dbReference type="EMBL" id="CP077084">
    <property type="protein sequence ID" value="QXH85077.1"/>
    <property type="molecule type" value="Genomic_DNA"/>
</dbReference>
<gene>
    <name evidence="3" type="ORF">HU722_0006300</name>
    <name evidence="2" type="ORF">HU722_21850</name>
</gene>
<dbReference type="InterPro" id="IPR010546">
    <property type="entry name" value="DUF1120"/>
</dbReference>
<proteinExistence type="predicted"/>
<keyword evidence="4" id="KW-1185">Reference proteome</keyword>
<dbReference type="KEGG" id="ptrt:HU722_0006300"/>
<evidence type="ECO:0000256" key="1">
    <source>
        <dbReference type="SAM" id="SignalP"/>
    </source>
</evidence>
<organism evidence="2">
    <name type="scientific">Pseudomonas tritici</name>
    <dbReference type="NCBI Taxonomy" id="2745518"/>
    <lineage>
        <taxon>Bacteria</taxon>
        <taxon>Pseudomonadati</taxon>
        <taxon>Pseudomonadota</taxon>
        <taxon>Gammaproteobacteria</taxon>
        <taxon>Pseudomonadales</taxon>
        <taxon>Pseudomonadaceae</taxon>
        <taxon>Pseudomonas</taxon>
    </lineage>
</organism>
<evidence type="ECO:0000313" key="3">
    <source>
        <dbReference type="EMBL" id="QXH85077.1"/>
    </source>
</evidence>
<dbReference type="EMBL" id="JABWQF010000013">
    <property type="protein sequence ID" value="MBC3294170.1"/>
    <property type="molecule type" value="Genomic_DNA"/>
</dbReference>
<dbReference type="RefSeq" id="WP_065879577.1">
    <property type="nucleotide sequence ID" value="NZ_CP077084.1"/>
</dbReference>
<reference evidence="2" key="1">
    <citation type="journal article" date="2020" name="Microorganisms">
        <title>Reliable Identification of Environmental Pseudomonas Isolates Using the rpoD Gene.</title>
        <authorList>
            <consortium name="The Broad Institute Genome Sequencing Platform"/>
            <person name="Girard L."/>
            <person name="Lood C."/>
            <person name="Rokni-Zadeh H."/>
            <person name="van Noort V."/>
            <person name="Lavigne R."/>
            <person name="De Mot R."/>
        </authorList>
    </citation>
    <scope>NUCLEOTIDE SEQUENCE [LARGE SCALE GENOMIC DNA]</scope>
    <source>
        <strain evidence="2">SWRI145</strain>
    </source>
</reference>
<keyword evidence="1" id="KW-0732">Signal</keyword>
<reference evidence="3" key="2">
    <citation type="submission" date="2021-06" db="EMBL/GenBank/DDBJ databases">
        <title>Updating the genus Pseudomonas: Description of 43 new species and partition of the Pseudomonas putida group.</title>
        <authorList>
            <person name="Girard L."/>
            <person name="Lood C."/>
            <person name="Vandamme P."/>
            <person name="Rokni-Zadeh H."/>
            <person name="van Noort V."/>
            <person name="Hofte M."/>
            <person name="Lavigne R."/>
            <person name="De Mot R."/>
        </authorList>
    </citation>
    <scope>NUCLEOTIDE SEQUENCE</scope>
    <source>
        <strain evidence="3">SWRI145</strain>
    </source>
</reference>
<dbReference type="AlphaFoldDB" id="A0A8I0CYG0"/>
<feature type="chain" id="PRO_5044691789" evidence="1">
    <location>
        <begin position="23"/>
        <end position="207"/>
    </location>
</feature>
<dbReference type="Proteomes" id="UP000615613">
    <property type="component" value="Chromosome"/>
</dbReference>
<accession>A0A8I0CYG0</accession>